<dbReference type="RefSeq" id="WP_162844414.1">
    <property type="nucleotide sequence ID" value="NZ_QRAP01000007.1"/>
</dbReference>
<proteinExistence type="predicted"/>
<dbReference type="PANTHER" id="PTHR36121">
    <property type="entry name" value="PROTEIN SXY"/>
    <property type="match status" value="1"/>
</dbReference>
<protein>
    <submittedName>
        <fullName evidence="3">Regulator of competence-specific genes</fullName>
    </submittedName>
</protein>
<feature type="domain" description="TfoX C-terminal" evidence="2">
    <location>
        <begin position="119"/>
        <end position="195"/>
    </location>
</feature>
<dbReference type="Pfam" id="PF04994">
    <property type="entry name" value="TfoX_C"/>
    <property type="match status" value="1"/>
</dbReference>
<evidence type="ECO:0000259" key="2">
    <source>
        <dbReference type="Pfam" id="PF04994"/>
    </source>
</evidence>
<dbReference type="Gene3D" id="3.30.1460.30">
    <property type="entry name" value="YgaC/TfoX-N like chaperone"/>
    <property type="match status" value="1"/>
</dbReference>
<organism evidence="3 4">
    <name type="scientific">Enterobacillus tribolii</name>
    <dbReference type="NCBI Taxonomy" id="1487935"/>
    <lineage>
        <taxon>Bacteria</taxon>
        <taxon>Pseudomonadati</taxon>
        <taxon>Pseudomonadota</taxon>
        <taxon>Gammaproteobacteria</taxon>
        <taxon>Enterobacterales</taxon>
        <taxon>Hafniaceae</taxon>
        <taxon>Enterobacillus</taxon>
    </lineage>
</organism>
<dbReference type="AlphaFoldDB" id="A0A370QMK3"/>
<comment type="caution">
    <text evidence="3">The sequence shown here is derived from an EMBL/GenBank/DDBJ whole genome shotgun (WGS) entry which is preliminary data.</text>
</comment>
<dbReference type="PANTHER" id="PTHR36121:SF1">
    <property type="entry name" value="PROTEIN SXY"/>
    <property type="match status" value="1"/>
</dbReference>
<dbReference type="Gene3D" id="1.10.150.20">
    <property type="entry name" value="5' to 3' exonuclease, C-terminal subdomain"/>
    <property type="match status" value="1"/>
</dbReference>
<evidence type="ECO:0000313" key="4">
    <source>
        <dbReference type="Proteomes" id="UP000254848"/>
    </source>
</evidence>
<evidence type="ECO:0000313" key="3">
    <source>
        <dbReference type="EMBL" id="RDK89609.1"/>
    </source>
</evidence>
<dbReference type="SUPFAM" id="SSF159894">
    <property type="entry name" value="YgaC/TfoX-N like"/>
    <property type="match status" value="1"/>
</dbReference>
<dbReference type="InterPro" id="IPR026256">
    <property type="entry name" value="TfoX-like_gammaprotbact"/>
</dbReference>
<feature type="domain" description="TfoX N-terminal" evidence="1">
    <location>
        <begin position="16"/>
        <end position="105"/>
    </location>
</feature>
<dbReference type="Pfam" id="PF04993">
    <property type="entry name" value="TfoX_N"/>
    <property type="match status" value="1"/>
</dbReference>
<dbReference type="InterPro" id="IPR007077">
    <property type="entry name" value="TfoX_C"/>
</dbReference>
<gene>
    <name evidence="3" type="ORF">C8D90_107262</name>
</gene>
<sequence>MKGLSSTKAEVAAAVLESLGAIKFRSQFGGFGLWHGKNMFGVIADGELYLRANGELGQRFTRRGMSPFIYTKRGIPVRMGYYRVEEAIWNDCMLFRKLARASIRQSVQEKSLQARESVRLHMLPNISVSIARALYRIGITSAEQLAQLGAEEAFLRLKNDRAEISDQVLYDLAGAINGCHRAVLPESIRKALGRWLLEQLQKKGMPKKNSKT</sequence>
<reference evidence="3 4" key="1">
    <citation type="submission" date="2018-07" db="EMBL/GenBank/DDBJ databases">
        <title>Genomic Encyclopedia of Type Strains, Phase IV (KMG-IV): sequencing the most valuable type-strain genomes for metagenomic binning, comparative biology and taxonomic classification.</title>
        <authorList>
            <person name="Goeker M."/>
        </authorList>
    </citation>
    <scope>NUCLEOTIDE SEQUENCE [LARGE SCALE GENOMIC DNA]</scope>
    <source>
        <strain evidence="3 4">DSM 103736</strain>
    </source>
</reference>
<name>A0A370QMK3_9GAMM</name>
<dbReference type="EMBL" id="QRAP01000007">
    <property type="protein sequence ID" value="RDK89609.1"/>
    <property type="molecule type" value="Genomic_DNA"/>
</dbReference>
<dbReference type="InterPro" id="IPR007076">
    <property type="entry name" value="TfoX_N"/>
</dbReference>
<evidence type="ECO:0000259" key="1">
    <source>
        <dbReference type="Pfam" id="PF04993"/>
    </source>
</evidence>
<accession>A0A370QMK3</accession>
<dbReference type="Proteomes" id="UP000254848">
    <property type="component" value="Unassembled WGS sequence"/>
</dbReference>
<dbReference type="InterPro" id="IPR047525">
    <property type="entry name" value="TfoX-like"/>
</dbReference>
<dbReference type="GO" id="GO:0030420">
    <property type="term" value="P:establishment of competence for transformation"/>
    <property type="evidence" value="ECO:0007669"/>
    <property type="project" value="InterPro"/>
</dbReference>
<dbReference type="PIRSF" id="PIRSF028788">
    <property type="entry name" value="TfoX_Sxy"/>
    <property type="match status" value="1"/>
</dbReference>
<keyword evidence="4" id="KW-1185">Reference proteome</keyword>